<evidence type="ECO:0000313" key="2">
    <source>
        <dbReference type="Proteomes" id="UP000801492"/>
    </source>
</evidence>
<name>A0A8K0CSR0_IGNLU</name>
<dbReference type="AlphaFoldDB" id="A0A8K0CSR0"/>
<keyword evidence="2" id="KW-1185">Reference proteome</keyword>
<gene>
    <name evidence="1" type="ORF">ILUMI_17248</name>
</gene>
<dbReference type="EMBL" id="VTPC01072677">
    <property type="protein sequence ID" value="KAF2888925.1"/>
    <property type="molecule type" value="Genomic_DNA"/>
</dbReference>
<protein>
    <submittedName>
        <fullName evidence="1">Uncharacterized protein</fullName>
    </submittedName>
</protein>
<proteinExistence type="predicted"/>
<sequence length="202" mass="24286">MDKKYNLDSLQQESTKYLYQSRLNQDPLEIDNQTANKVYKDIVDSIKKAAREALGTREIPKSNEYWWNPEIEELIEGKKKLDQKWLNTKDQEDYRKRQEIKTNIGGRKCSEVWKFINKVKTNERLRSPLQLIPVREWVRHYEDRLTDQRPEYAQITPAKVGTSRGRRNIHKYRRSKKSNPIAENWKIPWPRCNKRGAAQKWN</sequence>
<evidence type="ECO:0000313" key="1">
    <source>
        <dbReference type="EMBL" id="KAF2888925.1"/>
    </source>
</evidence>
<dbReference type="OrthoDB" id="6744528at2759"/>
<reference evidence="1" key="1">
    <citation type="submission" date="2019-08" db="EMBL/GenBank/DDBJ databases">
        <title>The genome of the North American firefly Photinus pyralis.</title>
        <authorList>
            <consortium name="Photinus pyralis genome working group"/>
            <person name="Fallon T.R."/>
            <person name="Sander Lower S.E."/>
            <person name="Weng J.-K."/>
        </authorList>
    </citation>
    <scope>NUCLEOTIDE SEQUENCE</scope>
    <source>
        <strain evidence="1">TRF0915ILg1</strain>
        <tissue evidence="1">Whole body</tissue>
    </source>
</reference>
<comment type="caution">
    <text evidence="1">The sequence shown here is derived from an EMBL/GenBank/DDBJ whole genome shotgun (WGS) entry which is preliminary data.</text>
</comment>
<organism evidence="1 2">
    <name type="scientific">Ignelater luminosus</name>
    <name type="common">Cucubano</name>
    <name type="synonym">Pyrophorus luminosus</name>
    <dbReference type="NCBI Taxonomy" id="2038154"/>
    <lineage>
        <taxon>Eukaryota</taxon>
        <taxon>Metazoa</taxon>
        <taxon>Ecdysozoa</taxon>
        <taxon>Arthropoda</taxon>
        <taxon>Hexapoda</taxon>
        <taxon>Insecta</taxon>
        <taxon>Pterygota</taxon>
        <taxon>Neoptera</taxon>
        <taxon>Endopterygota</taxon>
        <taxon>Coleoptera</taxon>
        <taxon>Polyphaga</taxon>
        <taxon>Elateriformia</taxon>
        <taxon>Elateroidea</taxon>
        <taxon>Elateridae</taxon>
        <taxon>Agrypninae</taxon>
        <taxon>Pyrophorini</taxon>
        <taxon>Ignelater</taxon>
    </lineage>
</organism>
<dbReference type="Proteomes" id="UP000801492">
    <property type="component" value="Unassembled WGS sequence"/>
</dbReference>
<accession>A0A8K0CSR0</accession>